<evidence type="ECO:0000259" key="5">
    <source>
        <dbReference type="PROSITE" id="PS51366"/>
    </source>
</evidence>
<evidence type="ECO:0000256" key="4">
    <source>
        <dbReference type="SAM" id="MobiDB-lite"/>
    </source>
</evidence>
<dbReference type="AlphaFoldDB" id="A0A6A6RKF9"/>
<dbReference type="EMBL" id="MU006803">
    <property type="protein sequence ID" value="KAF2635802.1"/>
    <property type="molecule type" value="Genomic_DNA"/>
</dbReference>
<dbReference type="InterPro" id="IPR050781">
    <property type="entry name" value="CWC22_splicing_factor"/>
</dbReference>
<dbReference type="PROSITE" id="PS51366">
    <property type="entry name" value="MI"/>
    <property type="match status" value="1"/>
</dbReference>
<accession>A0A6A6RKF9</accession>
<feature type="compositionally biased region" description="Basic and acidic residues" evidence="4">
    <location>
        <begin position="561"/>
        <end position="573"/>
    </location>
</feature>
<dbReference type="PANTHER" id="PTHR18034:SF4">
    <property type="entry name" value="NUCLEOLAR MIF4G DOMAIN-CONTAINING PROTEIN 1"/>
    <property type="match status" value="1"/>
</dbReference>
<comment type="subcellular location">
    <subcellularLocation>
        <location evidence="1">Nucleus</location>
        <location evidence="1">Nucleolus</location>
    </subcellularLocation>
</comment>
<dbReference type="PANTHER" id="PTHR18034">
    <property type="entry name" value="CELL CYCLE CONTROL PROTEIN CWF22-RELATED"/>
    <property type="match status" value="1"/>
</dbReference>
<name>A0A6A6RKF9_9PLEO</name>
<feature type="compositionally biased region" description="Acidic residues" evidence="4">
    <location>
        <begin position="229"/>
        <end position="250"/>
    </location>
</feature>
<reference evidence="6" key="1">
    <citation type="journal article" date="2020" name="Stud. Mycol.">
        <title>101 Dothideomycetes genomes: a test case for predicting lifestyles and emergence of pathogens.</title>
        <authorList>
            <person name="Haridas S."/>
            <person name="Albert R."/>
            <person name="Binder M."/>
            <person name="Bloem J."/>
            <person name="Labutti K."/>
            <person name="Salamov A."/>
            <person name="Andreopoulos B."/>
            <person name="Baker S."/>
            <person name="Barry K."/>
            <person name="Bills G."/>
            <person name="Bluhm B."/>
            <person name="Cannon C."/>
            <person name="Castanera R."/>
            <person name="Culley D."/>
            <person name="Daum C."/>
            <person name="Ezra D."/>
            <person name="Gonzalez J."/>
            <person name="Henrissat B."/>
            <person name="Kuo A."/>
            <person name="Liang C."/>
            <person name="Lipzen A."/>
            <person name="Lutzoni F."/>
            <person name="Magnuson J."/>
            <person name="Mondo S."/>
            <person name="Nolan M."/>
            <person name="Ohm R."/>
            <person name="Pangilinan J."/>
            <person name="Park H.-J."/>
            <person name="Ramirez L."/>
            <person name="Alfaro M."/>
            <person name="Sun H."/>
            <person name="Tritt A."/>
            <person name="Yoshinaga Y."/>
            <person name="Zwiers L.-H."/>
            <person name="Turgeon B."/>
            <person name="Goodwin S."/>
            <person name="Spatafora J."/>
            <person name="Crous P."/>
            <person name="Grigoriev I."/>
        </authorList>
    </citation>
    <scope>NUCLEOTIDE SEQUENCE</scope>
    <source>
        <strain evidence="6">CBS 473.64</strain>
    </source>
</reference>
<feature type="compositionally biased region" description="Acidic residues" evidence="4">
    <location>
        <begin position="162"/>
        <end position="175"/>
    </location>
</feature>
<dbReference type="Pfam" id="PF02854">
    <property type="entry name" value="MIF4G"/>
    <property type="match status" value="1"/>
</dbReference>
<feature type="region of interest" description="Disordered" evidence="4">
    <location>
        <begin position="1"/>
        <end position="116"/>
    </location>
</feature>
<comment type="similarity">
    <text evidence="2">Belongs to the CWC22 family.</text>
</comment>
<evidence type="ECO:0000256" key="1">
    <source>
        <dbReference type="ARBA" id="ARBA00004604"/>
    </source>
</evidence>
<keyword evidence="3" id="KW-0539">Nucleus</keyword>
<dbReference type="SMART" id="SM00543">
    <property type="entry name" value="MIF4G"/>
    <property type="match status" value="1"/>
</dbReference>
<dbReference type="OrthoDB" id="361797at2759"/>
<dbReference type="FunFam" id="1.25.40.180:FF:000050">
    <property type="entry name" value="Nuclear protein (Sgd1), putative"/>
    <property type="match status" value="1"/>
</dbReference>
<dbReference type="Pfam" id="PF02847">
    <property type="entry name" value="MA3"/>
    <property type="match status" value="1"/>
</dbReference>
<evidence type="ECO:0000313" key="7">
    <source>
        <dbReference type="Proteomes" id="UP000799753"/>
    </source>
</evidence>
<dbReference type="Proteomes" id="UP000799753">
    <property type="component" value="Unassembled WGS sequence"/>
</dbReference>
<organism evidence="6 7">
    <name type="scientific">Massarina eburnea CBS 473.64</name>
    <dbReference type="NCBI Taxonomy" id="1395130"/>
    <lineage>
        <taxon>Eukaryota</taxon>
        <taxon>Fungi</taxon>
        <taxon>Dikarya</taxon>
        <taxon>Ascomycota</taxon>
        <taxon>Pezizomycotina</taxon>
        <taxon>Dothideomycetes</taxon>
        <taxon>Pleosporomycetidae</taxon>
        <taxon>Pleosporales</taxon>
        <taxon>Massarineae</taxon>
        <taxon>Massarinaceae</taxon>
        <taxon>Massarina</taxon>
    </lineage>
</organism>
<dbReference type="InterPro" id="IPR003891">
    <property type="entry name" value="Initiation_fac_eIF4g_MI"/>
</dbReference>
<dbReference type="SMART" id="SM00544">
    <property type="entry name" value="MA3"/>
    <property type="match status" value="1"/>
</dbReference>
<evidence type="ECO:0000313" key="6">
    <source>
        <dbReference type="EMBL" id="KAF2635802.1"/>
    </source>
</evidence>
<feature type="domain" description="MI" evidence="5">
    <location>
        <begin position="599"/>
        <end position="732"/>
    </location>
</feature>
<dbReference type="InterPro" id="IPR003890">
    <property type="entry name" value="MIF4G-like_typ-3"/>
</dbReference>
<evidence type="ECO:0000256" key="3">
    <source>
        <dbReference type="ARBA" id="ARBA00023242"/>
    </source>
</evidence>
<dbReference type="GO" id="GO:0005730">
    <property type="term" value="C:nucleolus"/>
    <property type="evidence" value="ECO:0007669"/>
    <property type="project" value="UniProtKB-SubCell"/>
</dbReference>
<feature type="region of interest" description="Disordered" evidence="4">
    <location>
        <begin position="132"/>
        <end position="258"/>
    </location>
</feature>
<proteinExistence type="inferred from homology"/>
<dbReference type="GO" id="GO:0042274">
    <property type="term" value="P:ribosomal small subunit biogenesis"/>
    <property type="evidence" value="ECO:0007669"/>
    <property type="project" value="TreeGrafter"/>
</dbReference>
<dbReference type="Gene3D" id="1.25.40.180">
    <property type="match status" value="1"/>
</dbReference>
<feature type="compositionally biased region" description="Acidic residues" evidence="4">
    <location>
        <begin position="74"/>
        <end position="87"/>
    </location>
</feature>
<evidence type="ECO:0000256" key="2">
    <source>
        <dbReference type="ARBA" id="ARBA00006856"/>
    </source>
</evidence>
<protein>
    <recommendedName>
        <fullName evidence="5">MI domain-containing protein</fullName>
    </recommendedName>
</protein>
<dbReference type="GO" id="GO:0003723">
    <property type="term" value="F:RNA binding"/>
    <property type="evidence" value="ECO:0007669"/>
    <property type="project" value="InterPro"/>
</dbReference>
<keyword evidence="7" id="KW-1185">Reference proteome</keyword>
<feature type="region of interest" description="Disordered" evidence="4">
    <location>
        <begin position="557"/>
        <end position="578"/>
    </location>
</feature>
<dbReference type="InterPro" id="IPR016024">
    <property type="entry name" value="ARM-type_fold"/>
</dbReference>
<sequence>MRQHVNTGPQLPKALRDQVGGAYDRRQNAPSRYGGPLNRKDRRKAERQAKKSKPQQPSDTRRHGPANPQRPEAAESEVDWSEEEEDEPVKPVKPVKSILKKDLPPREPSPPRVSRAIKEKLAQEDAEIAALEKRLGLKGKKKTSSGVDDGLEDLFGDLGGLDGDDDDDDDEEEDSFAAARPSKRKRDQDAEWLASKRQRALGKKVEEANEEADPESSRDSDSDGGIEGLDSDEELDDEESDRFDVQEEEQPIEKPRVRENPYVAPVTEAQQAAKYVPPALRKAPSTADAEVLSRLRRQTQGLLNRLSEANIMSILRDVEQLYQNNPRGYVTTTLIDLLIGLLADETVLIDTFLILHSGFIAAVYKVIGPDFGAQMIERIVSEFDRNYPQNKAGIGKHTTNLMSVMAELYCFQMIGSKLVFDYLRQYLDELSEINTELLLRVVRVSGSQLRQDDPSSLKDIVLLLQKSVAKAGETTLSVRTKFMIETITDLKNNKMKTGIAASAIVTEHTVRMKKQLGTLNTRNLKGTEPLRIGLTDIRNTEKKGKWWLVGASWRNDTTGATDHDAPVQKHSESESIGANEQDGEVDLYQLAREQRMNTDVRRAIFISIMSASDYKDAHMRLLKLSLKKAQEMEIPRVIVHCAGGEDTYNPYYTLLAQQFCLDHKSRKCFQFALWDIFKNLGEAKEGDEDSENEDEGPKSDLSLRKLVNLGRLYGTLMAKAGLSITSLKPLNFQYIKPKTRRLVEIMLVTTILESQKVKGATKPQKKHDAKSLLNIFINIDTAPEMIAGLQYFMRKVVNKTEITASTREKETVRWACKAVMDMLERIMSTTTIDEE</sequence>
<dbReference type="SUPFAM" id="SSF48371">
    <property type="entry name" value="ARM repeat"/>
    <property type="match status" value="1"/>
</dbReference>
<gene>
    <name evidence="6" type="ORF">P280DRAFT_473586</name>
</gene>